<feature type="domain" description="Peptidase M24" evidence="8">
    <location>
        <begin position="162"/>
        <end position="421"/>
    </location>
</feature>
<feature type="domain" description="Xaa-Pro dipeptidase N-terminal" evidence="9">
    <location>
        <begin position="4"/>
        <end position="151"/>
    </location>
</feature>
<dbReference type="GO" id="GO:0046872">
    <property type="term" value="F:metal ion binding"/>
    <property type="evidence" value="ECO:0007669"/>
    <property type="project" value="UniProtKB-KW"/>
</dbReference>
<dbReference type="Proteomes" id="UP000229329">
    <property type="component" value="Unassembled WGS sequence"/>
</dbReference>
<dbReference type="GO" id="GO:0005829">
    <property type="term" value="C:cytosol"/>
    <property type="evidence" value="ECO:0007669"/>
    <property type="project" value="TreeGrafter"/>
</dbReference>
<name>A0A2M8S1I6_9PAST</name>
<dbReference type="EC" id="3.4.13.9" evidence="7"/>
<evidence type="ECO:0000256" key="3">
    <source>
        <dbReference type="ARBA" id="ARBA00022801"/>
    </source>
</evidence>
<dbReference type="NCBIfam" id="NF010133">
    <property type="entry name" value="PRK13607.1"/>
    <property type="match status" value="1"/>
</dbReference>
<dbReference type="InterPro" id="IPR048819">
    <property type="entry name" value="PepQ_N"/>
</dbReference>
<dbReference type="GO" id="GO:0016795">
    <property type="term" value="F:phosphoric triester hydrolase activity"/>
    <property type="evidence" value="ECO:0007669"/>
    <property type="project" value="InterPro"/>
</dbReference>
<dbReference type="InterPro" id="IPR029149">
    <property type="entry name" value="Creatin/AminoP/Spt16_N"/>
</dbReference>
<accession>A0A2M8S1I6</accession>
<evidence type="ECO:0000256" key="7">
    <source>
        <dbReference type="HAMAP-Rule" id="MF_01279"/>
    </source>
</evidence>
<organism evidence="10 11">
    <name type="scientific">Conservatibacter flavescens</name>
    <dbReference type="NCBI Taxonomy" id="28161"/>
    <lineage>
        <taxon>Bacteria</taxon>
        <taxon>Pseudomonadati</taxon>
        <taxon>Pseudomonadota</taxon>
        <taxon>Gammaproteobacteria</taxon>
        <taxon>Pasteurellales</taxon>
        <taxon>Pasteurellaceae</taxon>
        <taxon>Conservatibacter</taxon>
    </lineage>
</organism>
<feature type="binding site" evidence="7">
    <location>
        <position position="241"/>
    </location>
    <ligand>
        <name>Mn(2+)</name>
        <dbReference type="ChEBI" id="CHEBI:29035"/>
        <label>2</label>
    </ligand>
</feature>
<dbReference type="GO" id="GO:0102009">
    <property type="term" value="F:proline dipeptidase activity"/>
    <property type="evidence" value="ECO:0007669"/>
    <property type="project" value="UniProtKB-EC"/>
</dbReference>
<feature type="binding site" evidence="7">
    <location>
        <position position="332"/>
    </location>
    <ligand>
        <name>Mn(2+)</name>
        <dbReference type="ChEBI" id="CHEBI:29035"/>
        <label>1</label>
    </ligand>
</feature>
<evidence type="ECO:0000256" key="5">
    <source>
        <dbReference type="ARBA" id="ARBA00023049"/>
    </source>
</evidence>
<evidence type="ECO:0000313" key="10">
    <source>
        <dbReference type="EMBL" id="PJG85029.1"/>
    </source>
</evidence>
<dbReference type="GO" id="GO:0006508">
    <property type="term" value="P:proteolysis"/>
    <property type="evidence" value="ECO:0007669"/>
    <property type="project" value="UniProtKB-KW"/>
</dbReference>
<dbReference type="PROSITE" id="PS00491">
    <property type="entry name" value="PROLINE_PEPTIDASE"/>
    <property type="match status" value="1"/>
</dbReference>
<dbReference type="InterPro" id="IPR001131">
    <property type="entry name" value="Peptidase_M24B_aminopep-P_CS"/>
</dbReference>
<dbReference type="GO" id="GO:0008235">
    <property type="term" value="F:metalloexopeptidase activity"/>
    <property type="evidence" value="ECO:0007669"/>
    <property type="project" value="UniProtKB-UniRule"/>
</dbReference>
<dbReference type="InterPro" id="IPR000994">
    <property type="entry name" value="Pept_M24"/>
</dbReference>
<sequence>MQELFQQHLQHLQQLSQDAIFRSHLEGIWIHAGQEEYYFLDDQTKPFKINPLFNYFVPNTTAEGSWLYIDGTNKPHLYLYSPQDYWHYTAPPQDDFWTTAFEWTILSHKQDIIPFLKNTTRCAYLGAHDNWASELGFHQINPQKILNFFHYHRSIKTDYEIACMKQAQSIAYMGHQHIQQCYLQAEHSEYTLNLAYLQATKQTDISVPYSNIIAFNQHAATLHYTQLSHEIPAQKHSLLIDAGASYLGYAADITRTYSFENNEFAAMIQAMDQVKHHIIASLQVGYNFLSYHTHMHQMISNIIHDFDLVHLSADAIFEEGISRTFCPHGLGHLLGLQVHDTGGFLQNIRGSHKAPPDIYPSLRCTRDLQPNMVLTIEPGFYFIDMLLDHWKNHALSRYFNWEKLAKLRVYGGIRTEDNVRILPNGVENLYEA</sequence>
<feature type="binding site" evidence="7">
    <location>
        <position position="416"/>
    </location>
    <ligand>
        <name>Mn(2+)</name>
        <dbReference type="ChEBI" id="CHEBI:29035"/>
        <label>1</label>
    </ligand>
</feature>
<keyword evidence="6 7" id="KW-0464">Manganese</keyword>
<evidence type="ECO:0000259" key="9">
    <source>
        <dbReference type="Pfam" id="PF21216"/>
    </source>
</evidence>
<keyword evidence="11" id="KW-1185">Reference proteome</keyword>
<feature type="binding site" evidence="7">
    <location>
        <position position="416"/>
    </location>
    <ligand>
        <name>Mn(2+)</name>
        <dbReference type="ChEBI" id="CHEBI:29035"/>
        <label>2</label>
    </ligand>
</feature>
<comment type="similarity">
    <text evidence="7">Belongs to the peptidase M24B family. Bacterial-type prolidase subfamily.</text>
</comment>
<comment type="caution">
    <text evidence="10">The sequence shown here is derived from an EMBL/GenBank/DDBJ whole genome shotgun (WGS) entry which is preliminary data.</text>
</comment>
<evidence type="ECO:0000313" key="11">
    <source>
        <dbReference type="Proteomes" id="UP000229329"/>
    </source>
</evidence>
<dbReference type="InterPro" id="IPR022846">
    <property type="entry name" value="X_Pro_dipept"/>
</dbReference>
<comment type="cofactor">
    <cofactor evidence="7">
        <name>Mn(2+)</name>
        <dbReference type="ChEBI" id="CHEBI:29035"/>
    </cofactor>
    <text evidence="7">Binds 2 manganese ions per subunit.</text>
</comment>
<dbReference type="SUPFAM" id="SSF55920">
    <property type="entry name" value="Creatinase/aminopeptidase"/>
    <property type="match status" value="1"/>
</dbReference>
<evidence type="ECO:0000259" key="8">
    <source>
        <dbReference type="Pfam" id="PF00557"/>
    </source>
</evidence>
<gene>
    <name evidence="7" type="primary">pepQ</name>
    <name evidence="10" type="ORF">CVP05_08275</name>
</gene>
<evidence type="ECO:0000256" key="4">
    <source>
        <dbReference type="ARBA" id="ARBA00022997"/>
    </source>
</evidence>
<evidence type="ECO:0000256" key="6">
    <source>
        <dbReference type="ARBA" id="ARBA00023211"/>
    </source>
</evidence>
<dbReference type="InterPro" id="IPR036005">
    <property type="entry name" value="Creatinase/aminopeptidase-like"/>
</dbReference>
<dbReference type="Gene3D" id="3.90.230.10">
    <property type="entry name" value="Creatinase/methionine aminopeptidase superfamily"/>
    <property type="match status" value="1"/>
</dbReference>
<dbReference type="HAMAP" id="MF_01279">
    <property type="entry name" value="X_Pro_dipeptid"/>
    <property type="match status" value="1"/>
</dbReference>
<keyword evidence="3 7" id="KW-0378">Hydrolase</keyword>
<dbReference type="Gene3D" id="3.40.350.10">
    <property type="entry name" value="Creatinase/prolidase N-terminal domain"/>
    <property type="match status" value="1"/>
</dbReference>
<keyword evidence="4 7" id="KW-0224">Dipeptidase</keyword>
<dbReference type="Pfam" id="PF21216">
    <property type="entry name" value="PepQ_N"/>
    <property type="match status" value="1"/>
</dbReference>
<dbReference type="OrthoDB" id="9806388at2"/>
<dbReference type="InterPro" id="IPR052433">
    <property type="entry name" value="X-Pro_dipept-like"/>
</dbReference>
<keyword evidence="1 7" id="KW-0645">Protease</keyword>
<keyword evidence="2 7" id="KW-0479">Metal-binding</keyword>
<dbReference type="PANTHER" id="PTHR43226:SF8">
    <property type="entry name" value="XAA-PRO DIPEPTIDASE"/>
    <property type="match status" value="1"/>
</dbReference>
<protein>
    <recommendedName>
        <fullName evidence="7">Xaa-Pro dipeptidase</fullName>
        <shortName evidence="7">X-Pro dipeptidase</shortName>
        <ecNumber evidence="7">3.4.13.9</ecNumber>
    </recommendedName>
    <alternativeName>
        <fullName evidence="7">Imidodipeptidase</fullName>
    </alternativeName>
    <alternativeName>
        <fullName evidence="7">Proline dipeptidase</fullName>
        <shortName evidence="7">Prolidase</shortName>
    </alternativeName>
</protein>
<evidence type="ECO:0000256" key="1">
    <source>
        <dbReference type="ARBA" id="ARBA00022670"/>
    </source>
</evidence>
<dbReference type="Pfam" id="PF00557">
    <property type="entry name" value="Peptidase_M24"/>
    <property type="match status" value="1"/>
</dbReference>
<reference evidence="10 11" key="1">
    <citation type="submission" date="2017-11" db="EMBL/GenBank/DDBJ databases">
        <title>Reclassification of Bisgaard taxon 7 as Conservatibacter flavescens gen. nov., sp. nov.</title>
        <authorList>
            <person name="Christensen H."/>
        </authorList>
    </citation>
    <scope>NUCLEOTIDE SEQUENCE [LARGE SCALE GENOMIC DNA]</scope>
    <source>
        <strain evidence="10 11">7_4</strain>
    </source>
</reference>
<feature type="binding site" evidence="7">
    <location>
        <position position="252"/>
    </location>
    <ligand>
        <name>Mn(2+)</name>
        <dbReference type="ChEBI" id="CHEBI:29035"/>
        <label>2</label>
    </ligand>
</feature>
<dbReference type="AlphaFoldDB" id="A0A2M8S1I6"/>
<keyword evidence="5 7" id="KW-0482">Metalloprotease</keyword>
<comment type="catalytic activity">
    <reaction evidence="7">
        <text>Xaa-L-Pro dipeptide + H2O = an L-alpha-amino acid + L-proline</text>
        <dbReference type="Rhea" id="RHEA:76407"/>
        <dbReference type="ChEBI" id="CHEBI:15377"/>
        <dbReference type="ChEBI" id="CHEBI:59869"/>
        <dbReference type="ChEBI" id="CHEBI:60039"/>
        <dbReference type="ChEBI" id="CHEBI:195196"/>
        <dbReference type="EC" id="3.4.13.9"/>
    </reaction>
</comment>
<feature type="binding site" evidence="7">
    <location>
        <position position="252"/>
    </location>
    <ligand>
        <name>Mn(2+)</name>
        <dbReference type="ChEBI" id="CHEBI:29035"/>
        <label>1</label>
    </ligand>
</feature>
<dbReference type="PANTHER" id="PTHR43226">
    <property type="entry name" value="XAA-PRO AMINOPEPTIDASE 3"/>
    <property type="match status" value="1"/>
</dbReference>
<evidence type="ECO:0000256" key="2">
    <source>
        <dbReference type="ARBA" id="ARBA00022723"/>
    </source>
</evidence>
<dbReference type="RefSeq" id="WP_100289120.1">
    <property type="nucleotide sequence ID" value="NZ_PHHA01000019.1"/>
</dbReference>
<proteinExistence type="inferred from homology"/>
<feature type="binding site" evidence="7">
    <location>
        <position position="377"/>
    </location>
    <ligand>
        <name>Mn(2+)</name>
        <dbReference type="ChEBI" id="CHEBI:29035"/>
        <label>1</label>
    </ligand>
</feature>
<comment type="function">
    <text evidence="7">Splits dipeptides with a prolyl residue in the C-terminal position.</text>
</comment>
<dbReference type="EMBL" id="PHHA01000019">
    <property type="protein sequence ID" value="PJG85029.1"/>
    <property type="molecule type" value="Genomic_DNA"/>
</dbReference>
<dbReference type="GO" id="GO:0004177">
    <property type="term" value="F:aminopeptidase activity"/>
    <property type="evidence" value="ECO:0007669"/>
    <property type="project" value="TreeGrafter"/>
</dbReference>